<evidence type="ECO:0000313" key="2">
    <source>
        <dbReference type="EMBL" id="KKU03507.1"/>
    </source>
</evidence>
<reference evidence="2 3" key="1">
    <citation type="journal article" date="2015" name="Nature">
        <title>rRNA introns, odd ribosomes, and small enigmatic genomes across a large radiation of phyla.</title>
        <authorList>
            <person name="Brown C.T."/>
            <person name="Hug L.A."/>
            <person name="Thomas B.C."/>
            <person name="Sharon I."/>
            <person name="Castelle C.J."/>
            <person name="Singh A."/>
            <person name="Wilkins M.J."/>
            <person name="Williams K.H."/>
            <person name="Banfield J.F."/>
        </authorList>
    </citation>
    <scope>NUCLEOTIDE SEQUENCE [LARGE SCALE GENOMIC DNA]</scope>
</reference>
<comment type="caution">
    <text evidence="2">The sequence shown here is derived from an EMBL/GenBank/DDBJ whole genome shotgun (WGS) entry which is preliminary data.</text>
</comment>
<dbReference type="PANTHER" id="PTHR48090:SF7">
    <property type="entry name" value="RFBJ PROTEIN"/>
    <property type="match status" value="1"/>
</dbReference>
<gene>
    <name evidence="2" type="ORF">UX05_C0001G0136</name>
</gene>
<proteinExistence type="predicted"/>
<feature type="domain" description="Glycosyltransferase 2-like" evidence="1">
    <location>
        <begin position="24"/>
        <end position="185"/>
    </location>
</feature>
<name>A0A0G1M5U5_9BACT</name>
<organism evidence="2 3">
    <name type="scientific">Candidatus Amesbacteria bacterium GW2011_GWC2_45_19</name>
    <dbReference type="NCBI Taxonomy" id="1618366"/>
    <lineage>
        <taxon>Bacteria</taxon>
        <taxon>Candidatus Amesiibacteriota</taxon>
    </lineage>
</organism>
<dbReference type="AlphaFoldDB" id="A0A0G1M5U5"/>
<evidence type="ECO:0000313" key="3">
    <source>
        <dbReference type="Proteomes" id="UP000034264"/>
    </source>
</evidence>
<accession>A0A0G1M5U5</accession>
<dbReference type="PANTHER" id="PTHR48090">
    <property type="entry name" value="UNDECAPRENYL-PHOSPHATE 4-DEOXY-4-FORMAMIDO-L-ARABINOSE TRANSFERASE-RELATED"/>
    <property type="match status" value="1"/>
</dbReference>
<dbReference type="PATRIC" id="fig|1618366.3.peg.140"/>
<protein>
    <recommendedName>
        <fullName evidence="1">Glycosyltransferase 2-like domain-containing protein</fullName>
    </recommendedName>
</protein>
<evidence type="ECO:0000259" key="1">
    <source>
        <dbReference type="Pfam" id="PF00535"/>
    </source>
</evidence>
<dbReference type="Proteomes" id="UP000034264">
    <property type="component" value="Unassembled WGS sequence"/>
</dbReference>
<dbReference type="SUPFAM" id="SSF53448">
    <property type="entry name" value="Nucleotide-diphospho-sugar transferases"/>
    <property type="match status" value="1"/>
</dbReference>
<dbReference type="InterPro" id="IPR001173">
    <property type="entry name" value="Glyco_trans_2-like"/>
</dbReference>
<dbReference type="Gene3D" id="3.90.550.10">
    <property type="entry name" value="Spore Coat Polysaccharide Biosynthesis Protein SpsA, Chain A"/>
    <property type="match status" value="1"/>
</dbReference>
<dbReference type="EMBL" id="LCKS01000001">
    <property type="protein sequence ID" value="KKU03507.1"/>
    <property type="molecule type" value="Genomic_DNA"/>
</dbReference>
<sequence>MKKDWEVPDFEKFEFKKRKTKYCLVIPVINEGDKFKKQLKKVKRYSKLVDIIIADGGSTDGSTDPKFLKNQGVTTLLVKTGSGRLGAQYRMAYAFALKNGYAGVLHIDGNGKDDSKAIPNFVKYLDMGYDYIQGSRFIKSGRGINTPLEREVAIKYLFSPMLSLAASKWYTDTSNGHRAYSKKLLLDPNLKLFRGVFNSYEILFYVTARANRLGLRSVEIPVIRSYPPQGKTPTKIVGFRKKLDVLLMAIKAATGYYNPLT</sequence>
<dbReference type="InterPro" id="IPR050256">
    <property type="entry name" value="Glycosyltransferase_2"/>
</dbReference>
<dbReference type="Pfam" id="PF00535">
    <property type="entry name" value="Glycos_transf_2"/>
    <property type="match status" value="1"/>
</dbReference>
<dbReference type="InterPro" id="IPR029044">
    <property type="entry name" value="Nucleotide-diphossugar_trans"/>
</dbReference>